<evidence type="ECO:0000313" key="2">
    <source>
        <dbReference type="EMBL" id="MDQ0455256.1"/>
    </source>
</evidence>
<name>A0ABU0IDC1_9HYPH</name>
<accession>A0ABU0IDC1</accession>
<keyword evidence="1" id="KW-0812">Transmembrane</keyword>
<evidence type="ECO:0000256" key="1">
    <source>
        <dbReference type="SAM" id="Phobius"/>
    </source>
</evidence>
<keyword evidence="1" id="KW-0472">Membrane</keyword>
<proteinExistence type="predicted"/>
<feature type="transmembrane region" description="Helical" evidence="1">
    <location>
        <begin position="56"/>
        <end position="80"/>
    </location>
</feature>
<dbReference type="EMBL" id="JAUSWH010000004">
    <property type="protein sequence ID" value="MDQ0455256.1"/>
    <property type="molecule type" value="Genomic_DNA"/>
</dbReference>
<reference evidence="2 3" key="1">
    <citation type="submission" date="2023-07" db="EMBL/GenBank/DDBJ databases">
        <title>Genomic Encyclopedia of Type Strains, Phase IV (KMG-IV): sequencing the most valuable type-strain genomes for metagenomic binning, comparative biology and taxonomic classification.</title>
        <authorList>
            <person name="Goeker M."/>
        </authorList>
    </citation>
    <scope>NUCLEOTIDE SEQUENCE [LARGE SCALE GENOMIC DNA]</scope>
    <source>
        <strain evidence="2 3">DSM 100301</strain>
    </source>
</reference>
<keyword evidence="1" id="KW-1133">Transmembrane helix</keyword>
<feature type="transmembrane region" description="Helical" evidence="1">
    <location>
        <begin position="92"/>
        <end position="110"/>
    </location>
</feature>
<gene>
    <name evidence="2" type="ORF">QO005_001590</name>
</gene>
<organism evidence="2 3">
    <name type="scientific">Rhizobium paknamense</name>
    <dbReference type="NCBI Taxonomy" id="1206817"/>
    <lineage>
        <taxon>Bacteria</taxon>
        <taxon>Pseudomonadati</taxon>
        <taxon>Pseudomonadota</taxon>
        <taxon>Alphaproteobacteria</taxon>
        <taxon>Hyphomicrobiales</taxon>
        <taxon>Rhizobiaceae</taxon>
        <taxon>Rhizobium/Agrobacterium group</taxon>
        <taxon>Rhizobium</taxon>
    </lineage>
</organism>
<keyword evidence="3" id="KW-1185">Reference proteome</keyword>
<evidence type="ECO:0000313" key="3">
    <source>
        <dbReference type="Proteomes" id="UP001235269"/>
    </source>
</evidence>
<feature type="transmembrane region" description="Helical" evidence="1">
    <location>
        <begin position="12"/>
        <end position="36"/>
    </location>
</feature>
<dbReference type="Proteomes" id="UP001235269">
    <property type="component" value="Unassembled WGS sequence"/>
</dbReference>
<dbReference type="RefSeq" id="WP_307157455.1">
    <property type="nucleotide sequence ID" value="NZ_JAUSWH010000004.1"/>
</dbReference>
<feature type="transmembrane region" description="Helical" evidence="1">
    <location>
        <begin position="122"/>
        <end position="141"/>
    </location>
</feature>
<comment type="caution">
    <text evidence="2">The sequence shown here is derived from an EMBL/GenBank/DDBJ whole genome shotgun (WGS) entry which is preliminary data.</text>
</comment>
<protein>
    <submittedName>
        <fullName evidence="2">Uncharacterized protein</fullName>
    </submittedName>
</protein>
<sequence length="144" mass="16075">MSESRSGLRKAGRASLAFLPAYLFALYLFMLIGHLVEAMQKNWEMETVPRLLIDPWLMAIFVYPFALPFVLPFALGSIVILLRRQWVSRRHFLVAGGLSGLCAFGLFTLVAQESFTAMDTPFSFAAALLAGMTGGAFFKLFNER</sequence>